<dbReference type="Gene3D" id="2.30.29.30">
    <property type="entry name" value="Pleckstrin-homology domain (PH domain)/Phosphotyrosine-binding domain (PTB)"/>
    <property type="match status" value="1"/>
</dbReference>
<keyword evidence="4" id="KW-0813">Transport</keyword>
<evidence type="ECO:0000256" key="3">
    <source>
        <dbReference type="ARBA" id="ARBA00021269"/>
    </source>
</evidence>
<dbReference type="InterPro" id="IPR042561">
    <property type="entry name" value="Exo84_C_1"/>
</dbReference>
<evidence type="ECO:0000256" key="6">
    <source>
        <dbReference type="ARBA" id="ARBA00022927"/>
    </source>
</evidence>
<accession>A0A165E5G5</accession>
<protein>
    <recommendedName>
        <fullName evidence="3">Exocyst complex component EXO84</fullName>
    </recommendedName>
</protein>
<sequence>MSSAVQSAVASLPFPSLRTRRAPAPARPPAPSASSARANPGSSLEKRKSRVSDKLRKRQTMRYAGVPGMPGVPGVPPLPGQAEARVPVIPAGVDYARFAPEVPPGTAGSGISGMTMGMGLGMVREEGGLREDPRALDMEVLAGDKFDADAYLRQKLARSSEGELSTLRATLESAHIATQTDLRRNVFKNYEEFVLISKEISTLENDMLELKESLGEWRAMPELLSVEEPLTSADRRKAARSSLADLQTLYTVQLQALHTSIEGSAKHLPIIPGRHVVLESPNLFELNPATYKVEKPVHVVLLDDSLLVASKRRRRVGEGGRLVADRCWGLSEILVLDVKDTADITNAVKIKRGKETVVYRSDKPSEKRALLAAFRQVAEDLQSKKRREREGEQERRRMTVADAVPANSRAGNEKNEKDANAVTEFSDELTVAIALRDWDLSVELVEKGKSLLASVSSSSADTVKSKLSNFEQTLKTSILEDLSSPVHRKAAVVHLCGLLTRLGAAIDARDTFLRTRSEVIRRRARAIRFEGDIAAYINELAVVTFTGIKLTSDWYTSAFRENDMASGMVQWAKGEVELYGTSFRRQVYGPDVSLDVISESIAAVRVQSKRLLQESGLDFSFLLDDLLMKADVPNTPRPPQVLGNGSGNGSSGGVSAGGEGTVLDATPRAGVPSLQSPKPPSRSRQRPASQLPTPRGGA</sequence>
<dbReference type="InterPro" id="IPR033961">
    <property type="entry name" value="Exo84"/>
</dbReference>
<dbReference type="Pfam" id="PF16528">
    <property type="entry name" value="Exo84_C"/>
    <property type="match status" value="1"/>
</dbReference>
<dbReference type="Gene3D" id="1.20.58.1220">
    <property type="entry name" value="Exo84p, C-terminal helical domain"/>
    <property type="match status" value="1"/>
</dbReference>
<dbReference type="PANTHER" id="PTHR21426:SF12">
    <property type="entry name" value="EXOCYST COMPLEX COMPONENT 8"/>
    <property type="match status" value="1"/>
</dbReference>
<evidence type="ECO:0000256" key="4">
    <source>
        <dbReference type="ARBA" id="ARBA00022448"/>
    </source>
</evidence>
<feature type="region of interest" description="Disordered" evidence="7">
    <location>
        <begin position="1"/>
        <end position="72"/>
    </location>
</feature>
<comment type="similarity">
    <text evidence="2">Belongs to the EXO84 family.</text>
</comment>
<dbReference type="InParanoid" id="A0A165E5G5"/>
<evidence type="ECO:0000313" key="9">
    <source>
        <dbReference type="EMBL" id="KZT54134.1"/>
    </source>
</evidence>
<comment type="subcellular location">
    <subcellularLocation>
        <location evidence="1">Cytoplasmic vesicle</location>
        <location evidence="1">Secretory vesicle</location>
    </subcellularLocation>
</comment>
<evidence type="ECO:0000256" key="7">
    <source>
        <dbReference type="SAM" id="MobiDB-lite"/>
    </source>
</evidence>
<dbReference type="InterPro" id="IPR011993">
    <property type="entry name" value="PH-like_dom_sf"/>
</dbReference>
<feature type="compositionally biased region" description="Low complexity" evidence="7">
    <location>
        <begin position="32"/>
        <end position="43"/>
    </location>
</feature>
<evidence type="ECO:0000256" key="1">
    <source>
        <dbReference type="ARBA" id="ARBA00004398"/>
    </source>
</evidence>
<dbReference type="PANTHER" id="PTHR21426">
    <property type="entry name" value="EXOCYST COMPLEX COMPONENT 8"/>
    <property type="match status" value="1"/>
</dbReference>
<evidence type="ECO:0000313" key="10">
    <source>
        <dbReference type="Proteomes" id="UP000076842"/>
    </source>
</evidence>
<proteinExistence type="inferred from homology"/>
<keyword evidence="5" id="KW-0268">Exocytosis</keyword>
<dbReference type="GO" id="GO:0030133">
    <property type="term" value="C:transport vesicle"/>
    <property type="evidence" value="ECO:0007669"/>
    <property type="project" value="UniProtKB-SubCell"/>
</dbReference>
<dbReference type="OrthoDB" id="642193at2759"/>
<keyword evidence="6" id="KW-0653">Protein transport</keyword>
<evidence type="ECO:0000256" key="5">
    <source>
        <dbReference type="ARBA" id="ARBA00022483"/>
    </source>
</evidence>
<feature type="compositionally biased region" description="Basic and acidic residues" evidence="7">
    <location>
        <begin position="382"/>
        <end position="399"/>
    </location>
</feature>
<dbReference type="SUPFAM" id="SSF74788">
    <property type="entry name" value="Cullin repeat-like"/>
    <property type="match status" value="1"/>
</dbReference>
<organism evidence="9 10">
    <name type="scientific">Calocera cornea HHB12733</name>
    <dbReference type="NCBI Taxonomy" id="1353952"/>
    <lineage>
        <taxon>Eukaryota</taxon>
        <taxon>Fungi</taxon>
        <taxon>Dikarya</taxon>
        <taxon>Basidiomycota</taxon>
        <taxon>Agaricomycotina</taxon>
        <taxon>Dacrymycetes</taxon>
        <taxon>Dacrymycetales</taxon>
        <taxon>Dacrymycetaceae</taxon>
        <taxon>Calocera</taxon>
    </lineage>
</organism>
<feature type="compositionally biased region" description="Basic and acidic residues" evidence="7">
    <location>
        <begin position="44"/>
        <end position="54"/>
    </location>
</feature>
<dbReference type="EMBL" id="KV424021">
    <property type="protein sequence ID" value="KZT54134.1"/>
    <property type="molecule type" value="Genomic_DNA"/>
</dbReference>
<dbReference type="Pfam" id="PF08700">
    <property type="entry name" value="VPS51_Exo84_N"/>
    <property type="match status" value="1"/>
</dbReference>
<keyword evidence="10" id="KW-1185">Reference proteome</keyword>
<feature type="compositionally biased region" description="Gly residues" evidence="7">
    <location>
        <begin position="644"/>
        <end position="660"/>
    </location>
</feature>
<dbReference type="AlphaFoldDB" id="A0A165E5G5"/>
<name>A0A165E5G5_9BASI</name>
<dbReference type="Proteomes" id="UP000076842">
    <property type="component" value="Unassembled WGS sequence"/>
</dbReference>
<feature type="region of interest" description="Disordered" evidence="7">
    <location>
        <begin position="634"/>
        <end position="698"/>
    </location>
</feature>
<dbReference type="InterPro" id="IPR032403">
    <property type="entry name" value="Exo84_C"/>
</dbReference>
<evidence type="ECO:0000259" key="8">
    <source>
        <dbReference type="Pfam" id="PF16528"/>
    </source>
</evidence>
<dbReference type="Pfam" id="PF25345">
    <property type="entry name" value="PH_EXO84"/>
    <property type="match status" value="1"/>
</dbReference>
<dbReference type="GO" id="GO:0000145">
    <property type="term" value="C:exocyst"/>
    <property type="evidence" value="ECO:0007669"/>
    <property type="project" value="InterPro"/>
</dbReference>
<dbReference type="GO" id="GO:0015031">
    <property type="term" value="P:protein transport"/>
    <property type="evidence" value="ECO:0007669"/>
    <property type="project" value="UniProtKB-KW"/>
</dbReference>
<dbReference type="GO" id="GO:0006887">
    <property type="term" value="P:exocytosis"/>
    <property type="evidence" value="ECO:0007669"/>
    <property type="project" value="UniProtKB-KW"/>
</dbReference>
<dbReference type="Gene3D" id="1.20.58.1210">
    <property type="entry name" value="Exo84p, N-terminal helical domain"/>
    <property type="match status" value="1"/>
</dbReference>
<evidence type="ECO:0000256" key="2">
    <source>
        <dbReference type="ARBA" id="ARBA00007210"/>
    </source>
</evidence>
<feature type="region of interest" description="Disordered" evidence="7">
    <location>
        <begin position="382"/>
        <end position="419"/>
    </location>
</feature>
<feature type="domain" description="Exocyst component Exo84 C-terminal" evidence="8">
    <location>
        <begin position="422"/>
        <end position="619"/>
    </location>
</feature>
<dbReference type="GO" id="GO:0006893">
    <property type="term" value="P:Golgi to plasma membrane transport"/>
    <property type="evidence" value="ECO:0007669"/>
    <property type="project" value="TreeGrafter"/>
</dbReference>
<dbReference type="FunCoup" id="A0A165E5G5">
    <property type="interactions" value="27"/>
</dbReference>
<reference evidence="9 10" key="1">
    <citation type="journal article" date="2016" name="Mol. Biol. Evol.">
        <title>Comparative Genomics of Early-Diverging Mushroom-Forming Fungi Provides Insights into the Origins of Lignocellulose Decay Capabilities.</title>
        <authorList>
            <person name="Nagy L.G."/>
            <person name="Riley R."/>
            <person name="Tritt A."/>
            <person name="Adam C."/>
            <person name="Daum C."/>
            <person name="Floudas D."/>
            <person name="Sun H."/>
            <person name="Yadav J.S."/>
            <person name="Pangilinan J."/>
            <person name="Larsson K.H."/>
            <person name="Matsuura K."/>
            <person name="Barry K."/>
            <person name="Labutti K."/>
            <person name="Kuo R."/>
            <person name="Ohm R.A."/>
            <person name="Bhattacharya S.S."/>
            <person name="Shirouzu T."/>
            <person name="Yoshinaga Y."/>
            <person name="Martin F.M."/>
            <person name="Grigoriev I.V."/>
            <person name="Hibbett D.S."/>
        </authorList>
    </citation>
    <scope>NUCLEOTIDE SEQUENCE [LARGE SCALE GENOMIC DNA]</scope>
    <source>
        <strain evidence="9 10">HHB12733</strain>
    </source>
</reference>
<dbReference type="InterPro" id="IPR042560">
    <property type="entry name" value="Exo84_C_2"/>
</dbReference>
<dbReference type="InterPro" id="IPR016159">
    <property type="entry name" value="Cullin_repeat-like_dom_sf"/>
</dbReference>
<dbReference type="STRING" id="1353952.A0A165E5G5"/>
<gene>
    <name evidence="9" type="ORF">CALCODRAFT_485813</name>
</gene>
<dbReference type="SUPFAM" id="SSF50729">
    <property type="entry name" value="PH domain-like"/>
    <property type="match status" value="1"/>
</dbReference>